<dbReference type="GO" id="GO:0000155">
    <property type="term" value="F:phosphorelay sensor kinase activity"/>
    <property type="evidence" value="ECO:0007669"/>
    <property type="project" value="InterPro"/>
</dbReference>
<keyword evidence="8" id="KW-0472">Membrane</keyword>
<dbReference type="CDD" id="cd17546">
    <property type="entry name" value="REC_hyHK_CKI1_RcsC-like"/>
    <property type="match status" value="1"/>
</dbReference>
<dbReference type="Gene3D" id="1.10.287.130">
    <property type="match status" value="1"/>
</dbReference>
<keyword evidence="12" id="KW-1185">Reference proteome</keyword>
<dbReference type="SUPFAM" id="SSF47384">
    <property type="entry name" value="Homodimeric domain of signal transducing histidine kinase"/>
    <property type="match status" value="1"/>
</dbReference>
<dbReference type="PANTHER" id="PTHR43047:SF64">
    <property type="entry name" value="HISTIDINE KINASE CONTAINING CHEY-HOMOLOGOUS RECEIVER DOMAIN AND PAS DOMAIN-RELATED"/>
    <property type="match status" value="1"/>
</dbReference>
<evidence type="ECO:0000256" key="5">
    <source>
        <dbReference type="ARBA" id="ARBA00022777"/>
    </source>
</evidence>
<name>A0A1E2UMM1_9GAMM</name>
<dbReference type="SMART" id="SM00388">
    <property type="entry name" value="HisKA"/>
    <property type="match status" value="1"/>
</dbReference>
<feature type="transmembrane region" description="Helical" evidence="8">
    <location>
        <begin position="85"/>
        <end position="103"/>
    </location>
</feature>
<evidence type="ECO:0000256" key="3">
    <source>
        <dbReference type="ARBA" id="ARBA00022553"/>
    </source>
</evidence>
<dbReference type="InterPro" id="IPR003594">
    <property type="entry name" value="HATPase_dom"/>
</dbReference>
<feature type="transmembrane region" description="Helical" evidence="8">
    <location>
        <begin position="52"/>
        <end position="73"/>
    </location>
</feature>
<feature type="domain" description="Response regulatory" evidence="10">
    <location>
        <begin position="500"/>
        <end position="615"/>
    </location>
</feature>
<sequence length="631" mass="70692">MELTLQRKMNNKLNLELAKESYKLATKASIGSYATFAAIIFFFWGLVSTPLLITWVCINVICSASVFFVARQFENRVNLNNANSWLRIYTILVLVSVVPWGFLGPIGFMIEDETYHMLTLFILGGVTAGGIITRAVIFKNYVLTLFSLLTPTLITLLMQGTALAETVLILILIYMVFMLWVAKSYSRNVKHNIQLWLDNEKLLGEVRDSHAEIAKKNLELTHKIEQGKKIESQLIDAKERSERASEAKNQFLANVSHELRTPLNGIMGFTELLQEENLEQKHHQYVSQIGKAAKSLLHIVNDILDITSIESGQISLNEESFSLCTEMEEVVAIMGPVAERKNLALKLCIDKQLHKRLYGDANRLRQIVSNLLSNAIKYTECGYVSLTIKLLNSNGKKVLLRFEVEDTGIGIAEEELSTIFDNFTRVENFETRKTEGAGLGLAIVKSLVEKMDGELDVSSRLSEGSCFSLELPLRVCCKDNFCLQAPRAATVTQQQRQNFHVLVVDDNEINRMLLCAFLAKLGNPYAVASNGYEALAQIRNNHFDVVLMDIQMPDISGMDVANRLRAESSAIPILIATTAHAFPEQHQTILDAGFSDLLTKPVGMEELEKTLTHAYSGGYTEKKRVANTMLI</sequence>
<dbReference type="RefSeq" id="WP_069019579.1">
    <property type="nucleotide sequence ID" value="NZ_LVJY01000003.1"/>
</dbReference>
<dbReference type="CDD" id="cd00082">
    <property type="entry name" value="HisKA"/>
    <property type="match status" value="1"/>
</dbReference>
<protein>
    <recommendedName>
        <fullName evidence="2">histidine kinase</fullName>
        <ecNumber evidence="2">2.7.13.3</ecNumber>
    </recommendedName>
</protein>
<keyword evidence="8" id="KW-1133">Transmembrane helix</keyword>
<dbReference type="EMBL" id="LVJZ01000003">
    <property type="protein sequence ID" value="ODB95996.1"/>
    <property type="molecule type" value="Genomic_DNA"/>
</dbReference>
<feature type="transmembrane region" description="Helical" evidence="8">
    <location>
        <begin position="163"/>
        <end position="182"/>
    </location>
</feature>
<dbReference type="SUPFAM" id="SSF52172">
    <property type="entry name" value="CheY-like"/>
    <property type="match status" value="1"/>
</dbReference>
<evidence type="ECO:0000256" key="1">
    <source>
        <dbReference type="ARBA" id="ARBA00000085"/>
    </source>
</evidence>
<dbReference type="FunFam" id="1.10.287.130:FF:000001">
    <property type="entry name" value="Two-component sensor histidine kinase"/>
    <property type="match status" value="1"/>
</dbReference>
<evidence type="ECO:0000259" key="9">
    <source>
        <dbReference type="PROSITE" id="PS50109"/>
    </source>
</evidence>
<dbReference type="Pfam" id="PF00072">
    <property type="entry name" value="Response_reg"/>
    <property type="match status" value="1"/>
</dbReference>
<dbReference type="InterPro" id="IPR011006">
    <property type="entry name" value="CheY-like_superfamily"/>
</dbReference>
<dbReference type="Pfam" id="PF02518">
    <property type="entry name" value="HATPase_c"/>
    <property type="match status" value="1"/>
</dbReference>
<proteinExistence type="predicted"/>
<comment type="catalytic activity">
    <reaction evidence="1">
        <text>ATP + protein L-histidine = ADP + protein N-phospho-L-histidine.</text>
        <dbReference type="EC" id="2.7.13.3"/>
    </reaction>
</comment>
<keyword evidence="4" id="KW-0808">Transferase</keyword>
<dbReference type="SMART" id="SM00448">
    <property type="entry name" value="REC"/>
    <property type="match status" value="1"/>
</dbReference>
<evidence type="ECO:0000256" key="2">
    <source>
        <dbReference type="ARBA" id="ARBA00012438"/>
    </source>
</evidence>
<feature type="transmembrane region" description="Helical" evidence="8">
    <location>
        <begin position="115"/>
        <end position="133"/>
    </location>
</feature>
<dbReference type="CDD" id="cd16922">
    <property type="entry name" value="HATPase_EvgS-ArcB-TorS-like"/>
    <property type="match status" value="1"/>
</dbReference>
<dbReference type="InterPro" id="IPR003661">
    <property type="entry name" value="HisK_dim/P_dom"/>
</dbReference>
<dbReference type="InterPro" id="IPR001789">
    <property type="entry name" value="Sig_transdc_resp-reg_receiver"/>
</dbReference>
<dbReference type="SUPFAM" id="SSF55874">
    <property type="entry name" value="ATPase domain of HSP90 chaperone/DNA topoisomerase II/histidine kinase"/>
    <property type="match status" value="1"/>
</dbReference>
<evidence type="ECO:0000256" key="6">
    <source>
        <dbReference type="ARBA" id="ARBA00023012"/>
    </source>
</evidence>
<dbReference type="Gene3D" id="3.30.565.10">
    <property type="entry name" value="Histidine kinase-like ATPase, C-terminal domain"/>
    <property type="match status" value="1"/>
</dbReference>
<dbReference type="AlphaFoldDB" id="A0A1E2UMM1"/>
<evidence type="ECO:0000313" key="11">
    <source>
        <dbReference type="EMBL" id="ODB95996.1"/>
    </source>
</evidence>
<feature type="modified residue" description="4-aspartylphosphate" evidence="7">
    <location>
        <position position="549"/>
    </location>
</feature>
<dbReference type="STRING" id="1818881.A3196_04020"/>
<dbReference type="SMART" id="SM00387">
    <property type="entry name" value="HATPase_c"/>
    <property type="match status" value="1"/>
</dbReference>
<evidence type="ECO:0000259" key="10">
    <source>
        <dbReference type="PROSITE" id="PS50110"/>
    </source>
</evidence>
<gene>
    <name evidence="11" type="ORF">A3196_04020</name>
</gene>
<evidence type="ECO:0000256" key="4">
    <source>
        <dbReference type="ARBA" id="ARBA00022679"/>
    </source>
</evidence>
<dbReference type="EC" id="2.7.13.3" evidence="2"/>
<dbReference type="InterPro" id="IPR036890">
    <property type="entry name" value="HATPase_C_sf"/>
</dbReference>
<evidence type="ECO:0000313" key="12">
    <source>
        <dbReference type="Proteomes" id="UP000094849"/>
    </source>
</evidence>
<dbReference type="OrthoDB" id="9792854at2"/>
<dbReference type="FunFam" id="3.30.565.10:FF:000010">
    <property type="entry name" value="Sensor histidine kinase RcsC"/>
    <property type="match status" value="1"/>
</dbReference>
<dbReference type="PRINTS" id="PR00344">
    <property type="entry name" value="BCTRLSENSOR"/>
</dbReference>
<accession>A0A1E2UMM1</accession>
<dbReference type="PROSITE" id="PS50109">
    <property type="entry name" value="HIS_KIN"/>
    <property type="match status" value="1"/>
</dbReference>
<dbReference type="InterPro" id="IPR005467">
    <property type="entry name" value="His_kinase_dom"/>
</dbReference>
<feature type="domain" description="Histidine kinase" evidence="9">
    <location>
        <begin position="254"/>
        <end position="475"/>
    </location>
</feature>
<reference evidence="11 12" key="1">
    <citation type="submission" date="2016-03" db="EMBL/GenBank/DDBJ databases">
        <title>Chemosynthetic sulphur-oxidizing symbionts of marine invertebrate animals are capable of nitrogen fixation.</title>
        <authorList>
            <person name="Petersen J.M."/>
            <person name="Kemper A."/>
            <person name="Gruber-Vodicka H."/>
            <person name="Cardini U."/>
            <person name="Geest Mvander."/>
            <person name="Kleiner M."/>
            <person name="Bulgheresi S."/>
            <person name="Fussmann M."/>
            <person name="Herbold C."/>
            <person name="Seah B.K.B."/>
            <person name="Antony C.Paul."/>
            <person name="Liu D."/>
            <person name="Belitz A."/>
            <person name="Weber M."/>
        </authorList>
    </citation>
    <scope>NUCLEOTIDE SEQUENCE [LARGE SCALE GENOMIC DNA]</scope>
    <source>
        <strain evidence="11">G_D</strain>
    </source>
</reference>
<feature type="transmembrane region" description="Helical" evidence="8">
    <location>
        <begin position="28"/>
        <end position="46"/>
    </location>
</feature>
<comment type="caution">
    <text evidence="11">The sequence shown here is derived from an EMBL/GenBank/DDBJ whole genome shotgun (WGS) entry which is preliminary data.</text>
</comment>
<evidence type="ECO:0000256" key="8">
    <source>
        <dbReference type="SAM" id="Phobius"/>
    </source>
</evidence>
<keyword evidence="8" id="KW-0812">Transmembrane</keyword>
<organism evidence="11 12">
    <name type="scientific">Candidatus Thiodiazotropha endoloripes</name>
    <dbReference type="NCBI Taxonomy" id="1818881"/>
    <lineage>
        <taxon>Bacteria</taxon>
        <taxon>Pseudomonadati</taxon>
        <taxon>Pseudomonadota</taxon>
        <taxon>Gammaproteobacteria</taxon>
        <taxon>Chromatiales</taxon>
        <taxon>Sedimenticolaceae</taxon>
        <taxon>Candidatus Thiodiazotropha</taxon>
    </lineage>
</organism>
<dbReference type="Gene3D" id="3.40.50.2300">
    <property type="match status" value="1"/>
</dbReference>
<keyword evidence="3 7" id="KW-0597">Phosphoprotein</keyword>
<dbReference type="InterPro" id="IPR004358">
    <property type="entry name" value="Sig_transdc_His_kin-like_C"/>
</dbReference>
<evidence type="ECO:0000256" key="7">
    <source>
        <dbReference type="PROSITE-ProRule" id="PRU00169"/>
    </source>
</evidence>
<dbReference type="Proteomes" id="UP000094849">
    <property type="component" value="Unassembled WGS sequence"/>
</dbReference>
<dbReference type="PROSITE" id="PS50110">
    <property type="entry name" value="RESPONSE_REGULATORY"/>
    <property type="match status" value="1"/>
</dbReference>
<dbReference type="PANTHER" id="PTHR43047">
    <property type="entry name" value="TWO-COMPONENT HISTIDINE PROTEIN KINASE"/>
    <property type="match status" value="1"/>
</dbReference>
<keyword evidence="6" id="KW-0902">Two-component regulatory system</keyword>
<keyword evidence="5" id="KW-0418">Kinase</keyword>
<dbReference type="InterPro" id="IPR036097">
    <property type="entry name" value="HisK_dim/P_sf"/>
</dbReference>
<dbReference type="Pfam" id="PF00512">
    <property type="entry name" value="HisKA"/>
    <property type="match status" value="1"/>
</dbReference>